<dbReference type="GO" id="GO:0005886">
    <property type="term" value="C:plasma membrane"/>
    <property type="evidence" value="ECO:0007669"/>
    <property type="project" value="TreeGrafter"/>
</dbReference>
<feature type="domain" description="Peptidase S9 prolyl oligopeptidase catalytic" evidence="14">
    <location>
        <begin position="611"/>
        <end position="819"/>
    </location>
</feature>
<dbReference type="FunFam" id="3.40.50.1820:FF:000003">
    <property type="entry name" value="Dipeptidyl peptidase 4"/>
    <property type="match status" value="1"/>
</dbReference>
<keyword evidence="17" id="KW-1185">Reference proteome</keyword>
<dbReference type="Pfam" id="PF00930">
    <property type="entry name" value="DPPIV_N"/>
    <property type="match status" value="1"/>
</dbReference>
<dbReference type="SUPFAM" id="SSF53474">
    <property type="entry name" value="alpha/beta-Hydrolases"/>
    <property type="match status" value="1"/>
</dbReference>
<evidence type="ECO:0000256" key="4">
    <source>
        <dbReference type="ARBA" id="ARBA00022554"/>
    </source>
</evidence>
<evidence type="ECO:0000256" key="6">
    <source>
        <dbReference type="ARBA" id="ARBA00022692"/>
    </source>
</evidence>
<feature type="transmembrane region" description="Helical" evidence="13">
    <location>
        <begin position="30"/>
        <end position="48"/>
    </location>
</feature>
<dbReference type="GeneID" id="30982456"/>
<evidence type="ECO:0000256" key="3">
    <source>
        <dbReference type="ARBA" id="ARBA00022438"/>
    </source>
</evidence>
<dbReference type="GO" id="GO:0000329">
    <property type="term" value="C:fungal-type vacuole membrane"/>
    <property type="evidence" value="ECO:0007669"/>
    <property type="project" value="EnsemblFungi"/>
</dbReference>
<gene>
    <name evidence="16" type="ORF">CANTADRAFT_298979</name>
</gene>
<dbReference type="PANTHER" id="PTHR11731:SF200">
    <property type="entry name" value="DIPEPTIDYL PEPTIDASE 10, ISOFORM B"/>
    <property type="match status" value="1"/>
</dbReference>
<evidence type="ECO:0000259" key="14">
    <source>
        <dbReference type="Pfam" id="PF00326"/>
    </source>
</evidence>
<dbReference type="InterPro" id="IPR050278">
    <property type="entry name" value="Serine_Prot_S9B/DPPIV"/>
</dbReference>
<keyword evidence="6 13" id="KW-0812">Transmembrane</keyword>
<dbReference type="InterPro" id="IPR029058">
    <property type="entry name" value="AB_hydrolase_fold"/>
</dbReference>
<evidence type="ECO:0000256" key="2">
    <source>
        <dbReference type="ARBA" id="ARBA00006150"/>
    </source>
</evidence>
<protein>
    <submittedName>
        <fullName evidence="16">Dipeptidyl aminopeptidase B</fullName>
    </submittedName>
</protein>
<evidence type="ECO:0000256" key="5">
    <source>
        <dbReference type="ARBA" id="ARBA00022670"/>
    </source>
</evidence>
<keyword evidence="4" id="KW-0926">Vacuole</keyword>
<dbReference type="OrthoDB" id="16520at2759"/>
<evidence type="ECO:0000313" key="16">
    <source>
        <dbReference type="EMBL" id="ODV78188.1"/>
    </source>
</evidence>
<reference evidence="17" key="1">
    <citation type="submission" date="2016-05" db="EMBL/GenBank/DDBJ databases">
        <title>Comparative genomics of biotechnologically important yeasts.</title>
        <authorList>
            <consortium name="DOE Joint Genome Institute"/>
            <person name="Riley R."/>
            <person name="Haridas S."/>
            <person name="Wolfe K.H."/>
            <person name="Lopes M.R."/>
            <person name="Hittinger C.T."/>
            <person name="Goker M."/>
            <person name="Salamov A."/>
            <person name="Wisecaver J."/>
            <person name="Long T.M."/>
            <person name="Aerts A.L."/>
            <person name="Barry K."/>
            <person name="Choi C."/>
            <person name="Clum A."/>
            <person name="Coughlan A.Y."/>
            <person name="Deshpande S."/>
            <person name="Douglass A.P."/>
            <person name="Hanson S.J."/>
            <person name="Klenk H.-P."/>
            <person name="Labutti K."/>
            <person name="Lapidus A."/>
            <person name="Lindquist E."/>
            <person name="Lipzen A."/>
            <person name="Meier-Kolthoff J.P."/>
            <person name="Ohm R.A."/>
            <person name="Otillar R.P."/>
            <person name="Pangilinan J."/>
            <person name="Peng Y."/>
            <person name="Rokas A."/>
            <person name="Rosa C.A."/>
            <person name="Scheuner C."/>
            <person name="Sibirny A.A."/>
            <person name="Slot J.C."/>
            <person name="Stielow J.B."/>
            <person name="Sun H."/>
            <person name="Kurtzman C.P."/>
            <person name="Blackwell M."/>
            <person name="Grigoriev I.V."/>
            <person name="Jeffries T.W."/>
        </authorList>
    </citation>
    <scope>NUCLEOTIDE SEQUENCE [LARGE SCALE GENOMIC DNA]</scope>
    <source>
        <strain evidence="17">NRRL Y-17324</strain>
    </source>
</reference>
<keyword evidence="9" id="KW-0735">Signal-anchor</keyword>
<dbReference type="RefSeq" id="XP_020063310.1">
    <property type="nucleotide sequence ID" value="XM_020208319.1"/>
</dbReference>
<dbReference type="Proteomes" id="UP000094285">
    <property type="component" value="Unassembled WGS sequence"/>
</dbReference>
<dbReference type="PANTHER" id="PTHR11731">
    <property type="entry name" value="PROTEASE FAMILY S9B,C DIPEPTIDYL-PEPTIDASE IV-RELATED"/>
    <property type="match status" value="1"/>
</dbReference>
<dbReference type="SUPFAM" id="SSF82171">
    <property type="entry name" value="DPP6 N-terminal domain-like"/>
    <property type="match status" value="1"/>
</dbReference>
<evidence type="ECO:0000256" key="9">
    <source>
        <dbReference type="ARBA" id="ARBA00022968"/>
    </source>
</evidence>
<dbReference type="Gene3D" id="2.140.10.30">
    <property type="entry name" value="Dipeptidylpeptidase IV, N-terminal domain"/>
    <property type="match status" value="1"/>
</dbReference>
<name>A0A1E4SFB3_9ASCO</name>
<sequence>MFSTLKRKNSDEKHPYRSFYSSGSYNFKNFFFSGTLLAVLIWGSSLLLHEINVFEVGLASSAINRVRTARPAPDFHGKLPLNFSAVRDGVFSPKFKDLQWIHEPESISNDKGTYVLKVEENNSVEYVIKSIVDEDYQYTLYNQSSFEHEHIHYDIVSLVASPNLKQAILKTNSTQHWRHSSFALYWVLDVESHAITPLLDTNSKVSVTSWSPESTDIAFIYENNVYLKNTKSNKVTQVSFDGGREFFNGKPDWVYEEEVFSTDIALWWSPDGKKVTFLKSNDTEVPEFTIPYYVQHDEDDYPELVNIKYPKPGYPNPIVDIVVYDLSTETDQLLQLKSDKIESDQRLITEVTWVGDSLLVRTSNRASDLLEIFLLDTTDNSIELVRSHTAKKSWFEITKSVYIPKDEAAGRKDDGYIDIVVEDGYNHLAYFSPPSSKEGKLLTKGLWEVVSVESFDYNKNELYFKSTIKSSIERHLHSVNILDQGLPEIKDITVAEGVYAGSFSSGSRYLLLTYEGPNVPYQELIDLYESKTIKTLEANKALSENLEKYVIPENKYQVVSLVDEETGNKIKANAIETFPLNFDPKRKYPVLFFVYGGPGSQLVSKSFSVGFSSVVAAELDAVVVTVDGRGTGFNNLNPELGADYKFTVRDRLGHYEPLDQIAAAKHWGQRDYVDSDNIAIWGWSYGGFLTLKTLETDHAERVFSYGLAIAPVTKWKLYDSVYTERYLRTPQENPEGYRTASISNATNLLSVKKFFIGHGSGDDNVHVQQSLKLIDELNLASVENFDFMIFPDSDHSIRYHNGNKIVYDRILDFFRKAFRGEFN</sequence>
<keyword evidence="12" id="KW-0325">Glycoprotein</keyword>
<dbReference type="PROSITE" id="PS00708">
    <property type="entry name" value="PRO_ENDOPEP_SER"/>
    <property type="match status" value="1"/>
</dbReference>
<evidence type="ECO:0000313" key="17">
    <source>
        <dbReference type="Proteomes" id="UP000094285"/>
    </source>
</evidence>
<dbReference type="STRING" id="984487.A0A1E4SFB3"/>
<dbReference type="GO" id="GO:0004177">
    <property type="term" value="F:aminopeptidase activity"/>
    <property type="evidence" value="ECO:0007669"/>
    <property type="project" value="UniProtKB-KW"/>
</dbReference>
<evidence type="ECO:0000259" key="15">
    <source>
        <dbReference type="Pfam" id="PF00930"/>
    </source>
</evidence>
<accession>A0A1E4SFB3</accession>
<evidence type="ECO:0000256" key="8">
    <source>
        <dbReference type="ARBA" id="ARBA00022825"/>
    </source>
</evidence>
<organism evidence="16 17">
    <name type="scientific">Suhomyces tanzawaensis NRRL Y-17324</name>
    <dbReference type="NCBI Taxonomy" id="984487"/>
    <lineage>
        <taxon>Eukaryota</taxon>
        <taxon>Fungi</taxon>
        <taxon>Dikarya</taxon>
        <taxon>Ascomycota</taxon>
        <taxon>Saccharomycotina</taxon>
        <taxon>Pichiomycetes</taxon>
        <taxon>Debaryomycetaceae</taxon>
        <taxon>Suhomyces</taxon>
    </lineage>
</organism>
<keyword evidence="8" id="KW-0720">Serine protease</keyword>
<dbReference type="AlphaFoldDB" id="A0A1E4SFB3"/>
<dbReference type="EMBL" id="KV453914">
    <property type="protein sequence ID" value="ODV78188.1"/>
    <property type="molecule type" value="Genomic_DNA"/>
</dbReference>
<evidence type="ECO:0000256" key="7">
    <source>
        <dbReference type="ARBA" id="ARBA00022801"/>
    </source>
</evidence>
<dbReference type="GO" id="GO:0004252">
    <property type="term" value="F:serine-type endopeptidase activity"/>
    <property type="evidence" value="ECO:0007669"/>
    <property type="project" value="InterPro"/>
</dbReference>
<evidence type="ECO:0000256" key="12">
    <source>
        <dbReference type="ARBA" id="ARBA00023180"/>
    </source>
</evidence>
<evidence type="ECO:0000256" key="1">
    <source>
        <dbReference type="ARBA" id="ARBA00004576"/>
    </source>
</evidence>
<dbReference type="InterPro" id="IPR002471">
    <property type="entry name" value="Pept_S9_AS"/>
</dbReference>
<evidence type="ECO:0000256" key="10">
    <source>
        <dbReference type="ARBA" id="ARBA00022989"/>
    </source>
</evidence>
<keyword evidence="11 13" id="KW-0472">Membrane</keyword>
<dbReference type="Pfam" id="PF00326">
    <property type="entry name" value="Peptidase_S9"/>
    <property type="match status" value="1"/>
</dbReference>
<keyword evidence="5" id="KW-0645">Protease</keyword>
<dbReference type="GO" id="GO:0006508">
    <property type="term" value="P:proteolysis"/>
    <property type="evidence" value="ECO:0007669"/>
    <property type="project" value="UniProtKB-KW"/>
</dbReference>
<keyword evidence="7" id="KW-0378">Hydrolase</keyword>
<dbReference type="GO" id="GO:0008239">
    <property type="term" value="F:dipeptidyl-peptidase activity"/>
    <property type="evidence" value="ECO:0007669"/>
    <property type="project" value="EnsemblFungi"/>
</dbReference>
<dbReference type="InterPro" id="IPR002469">
    <property type="entry name" value="Peptidase_S9B_N"/>
</dbReference>
<keyword evidence="3 16" id="KW-0031">Aminopeptidase</keyword>
<dbReference type="InterPro" id="IPR001375">
    <property type="entry name" value="Peptidase_S9_cat"/>
</dbReference>
<keyword evidence="10 13" id="KW-1133">Transmembrane helix</keyword>
<evidence type="ECO:0000256" key="11">
    <source>
        <dbReference type="ARBA" id="ARBA00023136"/>
    </source>
</evidence>
<proteinExistence type="inferred from homology"/>
<feature type="domain" description="Dipeptidylpeptidase IV N-terminal" evidence="15">
    <location>
        <begin position="161"/>
        <end position="521"/>
    </location>
</feature>
<comment type="similarity">
    <text evidence="2">Belongs to the peptidase S9B family.</text>
</comment>
<evidence type="ECO:0000256" key="13">
    <source>
        <dbReference type="SAM" id="Phobius"/>
    </source>
</evidence>
<comment type="subcellular location">
    <subcellularLocation>
        <location evidence="1">Vacuole membrane</location>
        <topology evidence="1">Single-pass type II membrane protein</topology>
    </subcellularLocation>
</comment>
<dbReference type="Gene3D" id="3.40.50.1820">
    <property type="entry name" value="alpha/beta hydrolase"/>
    <property type="match status" value="1"/>
</dbReference>